<evidence type="ECO:0000259" key="4">
    <source>
        <dbReference type="PROSITE" id="PS01124"/>
    </source>
</evidence>
<proteinExistence type="predicted"/>
<dbReference type="PATRIC" id="fig|391937.3.peg.3092"/>
<dbReference type="SUPFAM" id="SSF46689">
    <property type="entry name" value="Homeodomain-like"/>
    <property type="match status" value="1"/>
</dbReference>
<dbReference type="EMBL" id="AMRM01000017">
    <property type="protein sequence ID" value="EKF18008.1"/>
    <property type="molecule type" value="Genomic_DNA"/>
</dbReference>
<evidence type="ECO:0000313" key="5">
    <source>
        <dbReference type="EMBL" id="EKF18008.1"/>
    </source>
</evidence>
<dbReference type="eggNOG" id="COG4977">
    <property type="taxonomic scope" value="Bacteria"/>
</dbReference>
<dbReference type="Gene3D" id="1.10.10.60">
    <property type="entry name" value="Homeodomain-like"/>
    <property type="match status" value="1"/>
</dbReference>
<dbReference type="InterPro" id="IPR018062">
    <property type="entry name" value="HTH_AraC-typ_CS"/>
</dbReference>
<dbReference type="InterPro" id="IPR050204">
    <property type="entry name" value="AraC_XylS_family_regulators"/>
</dbReference>
<keyword evidence="6" id="KW-1185">Reference proteome</keyword>
<organism evidence="5 6">
    <name type="scientific">Nitratireductor pacificus pht-3B</name>
    <dbReference type="NCBI Taxonomy" id="391937"/>
    <lineage>
        <taxon>Bacteria</taxon>
        <taxon>Pseudomonadati</taxon>
        <taxon>Pseudomonadota</taxon>
        <taxon>Alphaproteobacteria</taxon>
        <taxon>Hyphomicrobiales</taxon>
        <taxon>Phyllobacteriaceae</taxon>
        <taxon>Nitratireductor</taxon>
    </lineage>
</organism>
<dbReference type="Proteomes" id="UP000006786">
    <property type="component" value="Unassembled WGS sequence"/>
</dbReference>
<dbReference type="STRING" id="391937.NA2_15042"/>
<dbReference type="InterPro" id="IPR035418">
    <property type="entry name" value="AraC-bd_2"/>
</dbReference>
<evidence type="ECO:0000256" key="3">
    <source>
        <dbReference type="ARBA" id="ARBA00023163"/>
    </source>
</evidence>
<dbReference type="PANTHER" id="PTHR46796:SF12">
    <property type="entry name" value="HTH-TYPE DNA-BINDING TRANSCRIPTIONAL ACTIVATOR EUTR"/>
    <property type="match status" value="1"/>
</dbReference>
<dbReference type="GO" id="GO:0043565">
    <property type="term" value="F:sequence-specific DNA binding"/>
    <property type="evidence" value="ECO:0007669"/>
    <property type="project" value="InterPro"/>
</dbReference>
<dbReference type="OrthoDB" id="7285481at2"/>
<reference evidence="5 6" key="1">
    <citation type="journal article" date="2012" name="J. Bacteriol.">
        <title>Genome Sequence of Nitratireductor pacificus Type Strain pht-3B.</title>
        <authorList>
            <person name="Lai Q."/>
            <person name="Li G."/>
            <person name="Shao Z."/>
        </authorList>
    </citation>
    <scope>NUCLEOTIDE SEQUENCE [LARGE SCALE GENOMIC DNA]</scope>
    <source>
        <strain evidence="6">pht-3B</strain>
    </source>
</reference>
<dbReference type="Pfam" id="PF14525">
    <property type="entry name" value="AraC_binding_2"/>
    <property type="match status" value="1"/>
</dbReference>
<dbReference type="PROSITE" id="PS01124">
    <property type="entry name" value="HTH_ARAC_FAMILY_2"/>
    <property type="match status" value="1"/>
</dbReference>
<sequence length="345" mass="38506">MHANEAPRKAAPLSAHVLFQSDDLDCARERVAEKFCSHRLDIIGDGRPFRAEHHHAAGDILSLNYISYGADVLIDPGELGDFYLIQMPITGAATIRNGDREFLTNRGIASVLNADLATRMKWWQGCAQILVQVRKAPFVALAEQLLDRHLPAPLIFDPLIDFSRPEMLAWRSMANAMFHAAEAAETAPGRPTIQTVLNEQRLLELFLRGQPNNCSLFFAEERTGANPRHIKRAEEFIRAHAAEPVTLVDIARAAGVAPRTLQLGYRTILKSSPMRSLTRERLRRVRFELIAGAGSEPVTDVAFRWGFTHLGRFAGDYRREFGELPSETVRRAAGTIMPCFTGTRA</sequence>
<dbReference type="AlphaFoldDB" id="K2N1A9"/>
<accession>K2N1A9</accession>
<protein>
    <submittedName>
        <fullName evidence="5">AraC family transcriptional regulator</fullName>
    </submittedName>
</protein>
<comment type="caution">
    <text evidence="5">The sequence shown here is derived from an EMBL/GenBank/DDBJ whole genome shotgun (WGS) entry which is preliminary data.</text>
</comment>
<keyword evidence="3" id="KW-0804">Transcription</keyword>
<dbReference type="PROSITE" id="PS00041">
    <property type="entry name" value="HTH_ARAC_FAMILY_1"/>
    <property type="match status" value="1"/>
</dbReference>
<dbReference type="SMART" id="SM00342">
    <property type="entry name" value="HTH_ARAC"/>
    <property type="match status" value="1"/>
</dbReference>
<dbReference type="GO" id="GO:0003700">
    <property type="term" value="F:DNA-binding transcription factor activity"/>
    <property type="evidence" value="ECO:0007669"/>
    <property type="project" value="InterPro"/>
</dbReference>
<dbReference type="RefSeq" id="WP_008597867.1">
    <property type="nucleotide sequence ID" value="NZ_AMRM01000017.1"/>
</dbReference>
<keyword evidence="1" id="KW-0805">Transcription regulation</keyword>
<name>K2N1A9_9HYPH</name>
<gene>
    <name evidence="5" type="ORF">NA2_15042</name>
</gene>
<feature type="domain" description="HTH araC/xylS-type" evidence="4">
    <location>
        <begin position="231"/>
        <end position="331"/>
    </location>
</feature>
<keyword evidence="2" id="KW-0238">DNA-binding</keyword>
<evidence type="ECO:0000256" key="1">
    <source>
        <dbReference type="ARBA" id="ARBA00023015"/>
    </source>
</evidence>
<dbReference type="Pfam" id="PF12833">
    <property type="entry name" value="HTH_18"/>
    <property type="match status" value="1"/>
</dbReference>
<dbReference type="PANTHER" id="PTHR46796">
    <property type="entry name" value="HTH-TYPE TRANSCRIPTIONAL ACTIVATOR RHAS-RELATED"/>
    <property type="match status" value="1"/>
</dbReference>
<evidence type="ECO:0000313" key="6">
    <source>
        <dbReference type="Proteomes" id="UP000006786"/>
    </source>
</evidence>
<dbReference type="InterPro" id="IPR018060">
    <property type="entry name" value="HTH_AraC"/>
</dbReference>
<dbReference type="InterPro" id="IPR009057">
    <property type="entry name" value="Homeodomain-like_sf"/>
</dbReference>
<evidence type="ECO:0000256" key="2">
    <source>
        <dbReference type="ARBA" id="ARBA00023125"/>
    </source>
</evidence>